<dbReference type="AlphaFoldDB" id="A0A3D8M5K9"/>
<organism evidence="7 8">
    <name type="scientific">Alteromonas aestuariivivens</name>
    <dbReference type="NCBI Taxonomy" id="1938339"/>
    <lineage>
        <taxon>Bacteria</taxon>
        <taxon>Pseudomonadati</taxon>
        <taxon>Pseudomonadota</taxon>
        <taxon>Gammaproteobacteria</taxon>
        <taxon>Alteromonadales</taxon>
        <taxon>Alteromonadaceae</taxon>
        <taxon>Alteromonas/Salinimonas group</taxon>
        <taxon>Alteromonas</taxon>
    </lineage>
</organism>
<dbReference type="Pfam" id="PF04357">
    <property type="entry name" value="TamB"/>
    <property type="match status" value="1"/>
</dbReference>
<dbReference type="EMBL" id="QRHA01000008">
    <property type="protein sequence ID" value="RDV24824.1"/>
    <property type="molecule type" value="Genomic_DNA"/>
</dbReference>
<accession>A0A3D8M5K9</accession>
<feature type="transmembrane region" description="Helical" evidence="5">
    <location>
        <begin position="7"/>
        <end position="28"/>
    </location>
</feature>
<evidence type="ECO:0000256" key="5">
    <source>
        <dbReference type="SAM" id="Phobius"/>
    </source>
</evidence>
<protein>
    <submittedName>
        <fullName evidence="7">DUF490 domain-containing protein</fullName>
    </submittedName>
</protein>
<keyword evidence="3 5" id="KW-1133">Transmembrane helix</keyword>
<feature type="domain" description="Translocation and assembly module TamB C-terminal" evidence="6">
    <location>
        <begin position="872"/>
        <end position="1219"/>
    </location>
</feature>
<sequence length="1239" mass="132965">MRKRSILIALGTPFIVLFGLIVFILTPLSAPLFKYAANKVVPGLNIEQLTGTILSDINVTGLSWQNAQWQVDVSQGTVNLGWRCVLDTAICFQTFSISGLAVTQLGAAQTNEEPATPTPLTLPIPIRVQGLRLENFRLTMPAASVELAEFSTQIFAHQKIRLVDSQLHNAVIRLPAASEAQADAVPVSYALSYTAPQLPVVQMPMGVELSGLSVQPLIIYKGSELQKIKRIGLAQLGFEKSQLVAEGLFVNHEKGNIDTDIAVEFFPPYPLMVKARGTVLLPDSNQQSARIDASGSLEALQLNVTATGHYTATLEAQANVLSDTLPLQIKADWPEQPLPTQEGSSLHAGSLELSGKMGGYHLHGQGGATLAEIGPVPAIVDITLNPTDITVNEAKIDVLGGSITNTGTLYLNETASWTGKTQVSGINSTARLKNGPTNINGQFTSLMRMTDSGPEMSLSELSLTAMQSGAPLSVAGAAVYSSANDLMVANLGIHQQDNTLNLVGQLLNQRYLNARLNIDMPQLSTLHPEFSGRIKGSINAQGPWQDPQSTADLQIFDLQATPQFNEFMASQGPINGEVALEGSFSSHQLALSISVPQHQADLTVSGNWQQNRWQGKVQSSNVKLLNTQWALESPFDLTIKPQPIEANIAQHCWASRRDGELCIEGISVAGGQTNWQLQASALPLGLWLHELQPALLPEAPDTTLSFNSTGQVGPKKPPQGQFSMQASATTWKLGKEQNVVISTAPIRSEGVFQQGKVSASAELLSPELGGIRARITADTGQPEIGLNGNLLFDNLNLKPLQPVSKAIRNLTGAFNGDLNISGTVSTPLLNGTLALDNGAIDIQNMPVVLNDWHQEVTFSGQQASFNGNFLLGGGKGTLGGEFSWHSGVIASLALKGKQFEIHQPQLRMQISPDLTASINPGEINVNGSVAIPWARADIIRLPQNAVSPSKDVHLRGEPPVEDPFSIVKANITLDIDKKRTGEVKLDAFGLKSNLHGALKLSTHPALVGYGSLQILDGRYQAYGQDLLIQTGEVQFNGPMDQPFLLVEAVRDPKKTDDDVVAGVRIDGPADSAGVNLFCEPSMDQSACLSYLLNGRGPSGNTGDTNYSALLLGFGLSRTDSLTSQVGNALGIQDLSVGTTSGAGGEAFVSVTGRINDRLSMEYNFDTGIGGTDSTDSVIRRRQQPPDMALRYDLYTRLFLEAAQTTIEEQTEFALDLYYEFFLGEDDANEEPDDTPENEN</sequence>
<dbReference type="InterPro" id="IPR007452">
    <property type="entry name" value="TamB_C"/>
</dbReference>
<comment type="subcellular location">
    <subcellularLocation>
        <location evidence="1">Membrane</location>
        <topology evidence="1">Single-pass membrane protein</topology>
    </subcellularLocation>
</comment>
<dbReference type="GO" id="GO:0097347">
    <property type="term" value="C:TAM protein secretion complex"/>
    <property type="evidence" value="ECO:0007669"/>
    <property type="project" value="TreeGrafter"/>
</dbReference>
<proteinExistence type="predicted"/>
<evidence type="ECO:0000313" key="8">
    <source>
        <dbReference type="Proteomes" id="UP000256561"/>
    </source>
</evidence>
<gene>
    <name evidence="7" type="ORF">DXV75_12140</name>
</gene>
<dbReference type="PANTHER" id="PTHR36985:SF1">
    <property type="entry name" value="TRANSLOCATION AND ASSEMBLY MODULE SUBUNIT TAMB"/>
    <property type="match status" value="1"/>
</dbReference>
<evidence type="ECO:0000256" key="1">
    <source>
        <dbReference type="ARBA" id="ARBA00004167"/>
    </source>
</evidence>
<keyword evidence="8" id="KW-1185">Reference proteome</keyword>
<evidence type="ECO:0000256" key="2">
    <source>
        <dbReference type="ARBA" id="ARBA00022692"/>
    </source>
</evidence>
<name>A0A3D8M5K9_9ALTE</name>
<evidence type="ECO:0000256" key="4">
    <source>
        <dbReference type="ARBA" id="ARBA00023136"/>
    </source>
</evidence>
<dbReference type="GO" id="GO:0005886">
    <property type="term" value="C:plasma membrane"/>
    <property type="evidence" value="ECO:0007669"/>
    <property type="project" value="InterPro"/>
</dbReference>
<dbReference type="OrthoDB" id="5555605at2"/>
<dbReference type="GO" id="GO:0009306">
    <property type="term" value="P:protein secretion"/>
    <property type="evidence" value="ECO:0007669"/>
    <property type="project" value="InterPro"/>
</dbReference>
<keyword evidence="4 5" id="KW-0472">Membrane</keyword>
<evidence type="ECO:0000259" key="6">
    <source>
        <dbReference type="Pfam" id="PF04357"/>
    </source>
</evidence>
<keyword evidence="2 5" id="KW-0812">Transmembrane</keyword>
<reference evidence="8" key="1">
    <citation type="submission" date="2018-08" db="EMBL/GenBank/DDBJ databases">
        <authorList>
            <person name="Zhang J."/>
            <person name="Du Z.-J."/>
        </authorList>
    </citation>
    <scope>NUCLEOTIDE SEQUENCE [LARGE SCALE GENOMIC DNA]</scope>
    <source>
        <strain evidence="8">KCTC 52655</strain>
    </source>
</reference>
<dbReference type="PANTHER" id="PTHR36985">
    <property type="entry name" value="TRANSLOCATION AND ASSEMBLY MODULE SUBUNIT TAMB"/>
    <property type="match status" value="1"/>
</dbReference>
<dbReference type="RefSeq" id="WP_115593695.1">
    <property type="nucleotide sequence ID" value="NZ_QRHA01000008.1"/>
</dbReference>
<evidence type="ECO:0000256" key="3">
    <source>
        <dbReference type="ARBA" id="ARBA00022989"/>
    </source>
</evidence>
<evidence type="ECO:0000313" key="7">
    <source>
        <dbReference type="EMBL" id="RDV24824.1"/>
    </source>
</evidence>
<dbReference type="Proteomes" id="UP000256561">
    <property type="component" value="Unassembled WGS sequence"/>
</dbReference>
<comment type="caution">
    <text evidence="7">The sequence shown here is derived from an EMBL/GenBank/DDBJ whole genome shotgun (WGS) entry which is preliminary data.</text>
</comment>